<dbReference type="EMBL" id="JAINVB010000001">
    <property type="protein sequence ID" value="MCK0086410.1"/>
    <property type="molecule type" value="Genomic_DNA"/>
</dbReference>
<feature type="transmembrane region" description="Helical" evidence="1">
    <location>
        <begin position="33"/>
        <end position="51"/>
    </location>
</feature>
<comment type="caution">
    <text evidence="2">The sequence shown here is derived from an EMBL/GenBank/DDBJ whole genome shotgun (WGS) entry which is preliminary data.</text>
</comment>
<gene>
    <name evidence="2" type="ORF">K5I21_11125</name>
    <name evidence="3" type="ORF">PM006_07530</name>
</gene>
<name>A0AAW5F4C4_CLOSY</name>
<keyword evidence="1" id="KW-0812">Transmembrane</keyword>
<accession>A0AAW5F4C4</accession>
<dbReference type="Proteomes" id="UP001300871">
    <property type="component" value="Unassembled WGS sequence"/>
</dbReference>
<evidence type="ECO:0000313" key="3">
    <source>
        <dbReference type="EMBL" id="MDB2000048.1"/>
    </source>
</evidence>
<evidence type="ECO:0000313" key="4">
    <source>
        <dbReference type="Proteomes" id="UP001203136"/>
    </source>
</evidence>
<keyword evidence="1" id="KW-0472">Membrane</keyword>
<organism evidence="2 4">
    <name type="scientific">Clostridium symbiosum</name>
    <name type="common">Bacteroides symbiosus</name>
    <dbReference type="NCBI Taxonomy" id="1512"/>
    <lineage>
        <taxon>Bacteria</taxon>
        <taxon>Bacillati</taxon>
        <taxon>Bacillota</taxon>
        <taxon>Clostridia</taxon>
        <taxon>Lachnospirales</taxon>
        <taxon>Lachnospiraceae</taxon>
        <taxon>Otoolea</taxon>
    </lineage>
</organism>
<evidence type="ECO:0000313" key="2">
    <source>
        <dbReference type="EMBL" id="MCK0086410.1"/>
    </source>
</evidence>
<dbReference type="EMBL" id="JAQLGM010000013">
    <property type="protein sequence ID" value="MDB2000048.1"/>
    <property type="molecule type" value="Genomic_DNA"/>
</dbReference>
<reference evidence="2" key="1">
    <citation type="journal article" date="2022" name="Cell Host Microbe">
        <title>Colonization of the live biotherapeutic product VE303 and modulation of the microbiota and metabolites in healthy volunteers.</title>
        <authorList>
            <person name="Dsouza M."/>
            <person name="Menon R."/>
            <person name="Crossette E."/>
            <person name="Bhattarai S.K."/>
            <person name="Schneider J."/>
            <person name="Kim Y.G."/>
            <person name="Reddy S."/>
            <person name="Caballero S."/>
            <person name="Felix C."/>
            <person name="Cornacchione L."/>
            <person name="Hendrickson J."/>
            <person name="Watson A.R."/>
            <person name="Minot S.S."/>
            <person name="Greenfield N."/>
            <person name="Schopf L."/>
            <person name="Szabady R."/>
            <person name="Patarroyo J."/>
            <person name="Smith W."/>
            <person name="Harrison P."/>
            <person name="Kuijper E.J."/>
            <person name="Kelly C.P."/>
            <person name="Olle B."/>
            <person name="Bobilev D."/>
            <person name="Silber J.L."/>
            <person name="Bucci V."/>
            <person name="Roberts B."/>
            <person name="Faith J."/>
            <person name="Norman J.M."/>
        </authorList>
    </citation>
    <scope>NUCLEOTIDE SEQUENCE</scope>
    <source>
        <strain evidence="2">VE303-04</strain>
    </source>
</reference>
<proteinExistence type="predicted"/>
<reference evidence="3" key="2">
    <citation type="submission" date="2023-01" db="EMBL/GenBank/DDBJ databases">
        <title>Human gut microbiome strain richness.</title>
        <authorList>
            <person name="Chen-Liaw A."/>
        </authorList>
    </citation>
    <scope>NUCLEOTIDE SEQUENCE</scope>
    <source>
        <strain evidence="3">B1_m1001713B170214d0_201011</strain>
    </source>
</reference>
<sequence>MQQLLFSSEIFSGMSFTACGRDWLKFQTKRGDVQQSVVTFVGNAILFWYFMRKMTKIKIMLTKHLKMWYDLYSVV</sequence>
<dbReference type="AlphaFoldDB" id="A0AAW5F4C4"/>
<protein>
    <submittedName>
        <fullName evidence="2">Uncharacterized protein</fullName>
    </submittedName>
</protein>
<evidence type="ECO:0000256" key="1">
    <source>
        <dbReference type="SAM" id="Phobius"/>
    </source>
</evidence>
<keyword evidence="1" id="KW-1133">Transmembrane helix</keyword>
<dbReference type="Proteomes" id="UP001203136">
    <property type="component" value="Unassembled WGS sequence"/>
</dbReference>
<dbReference type="RefSeq" id="WP_024738286.1">
    <property type="nucleotide sequence ID" value="NZ_CABKPP010000003.1"/>
</dbReference>